<dbReference type="SUPFAM" id="SSF54928">
    <property type="entry name" value="RNA-binding domain, RBD"/>
    <property type="match status" value="1"/>
</dbReference>
<evidence type="ECO:0000256" key="5">
    <source>
        <dbReference type="PROSITE-ProRule" id="PRU00176"/>
    </source>
</evidence>
<evidence type="ECO:0000256" key="2">
    <source>
        <dbReference type="ARBA" id="ARBA00022737"/>
    </source>
</evidence>
<accession>A0AAV8XUE5</accession>
<comment type="subcellular location">
    <subcellularLocation>
        <location evidence="1">Nucleus</location>
    </subcellularLocation>
</comment>
<keyword evidence="4" id="KW-0539">Nucleus</keyword>
<dbReference type="PANTHER" id="PTHR48039:SF5">
    <property type="entry name" value="RNA-BINDING PROTEIN 28"/>
    <property type="match status" value="1"/>
</dbReference>
<protein>
    <recommendedName>
        <fullName evidence="6">RRM domain-containing protein</fullName>
    </recommendedName>
</protein>
<name>A0AAV8XUE5_9CUCU</name>
<proteinExistence type="predicted"/>
<evidence type="ECO:0000256" key="1">
    <source>
        <dbReference type="ARBA" id="ARBA00004123"/>
    </source>
</evidence>
<dbReference type="Proteomes" id="UP001162162">
    <property type="component" value="Unassembled WGS sequence"/>
</dbReference>
<dbReference type="GO" id="GO:0003729">
    <property type="term" value="F:mRNA binding"/>
    <property type="evidence" value="ECO:0007669"/>
    <property type="project" value="TreeGrafter"/>
</dbReference>
<sequence length="165" mass="18992">MLELRIILTASEVPLAKFQSPIEIILVKCVEETRTAYVAGYNGNDTNGLKNLIVDIYGNHGYRVWKPHPCVIDFGYDTHEKKNNHNSKESVKEKLKQKKKESKILLKEKKARLIVKNLPFKATEENLREYFEQYGDINNIELLKKPNGTLVGCGFIQFKLVQKSL</sequence>
<keyword evidence="2" id="KW-0677">Repeat</keyword>
<dbReference type="GO" id="GO:0005730">
    <property type="term" value="C:nucleolus"/>
    <property type="evidence" value="ECO:0007669"/>
    <property type="project" value="TreeGrafter"/>
</dbReference>
<dbReference type="InterPro" id="IPR051945">
    <property type="entry name" value="RRM_MRD1_RNA_proc_ribogen"/>
</dbReference>
<dbReference type="PROSITE" id="PS50102">
    <property type="entry name" value="RRM"/>
    <property type="match status" value="1"/>
</dbReference>
<evidence type="ECO:0000259" key="6">
    <source>
        <dbReference type="PROSITE" id="PS50102"/>
    </source>
</evidence>
<dbReference type="AlphaFoldDB" id="A0AAV8XUE5"/>
<dbReference type="Pfam" id="PF00076">
    <property type="entry name" value="RRM_1"/>
    <property type="match status" value="1"/>
</dbReference>
<evidence type="ECO:0000256" key="4">
    <source>
        <dbReference type="ARBA" id="ARBA00023242"/>
    </source>
</evidence>
<comment type="caution">
    <text evidence="7">The sequence shown here is derived from an EMBL/GenBank/DDBJ whole genome shotgun (WGS) entry which is preliminary data.</text>
</comment>
<dbReference type="PANTHER" id="PTHR48039">
    <property type="entry name" value="RNA-BINDING MOTIF PROTEIN 14B"/>
    <property type="match status" value="1"/>
</dbReference>
<gene>
    <name evidence="7" type="ORF">NQ318_008002</name>
</gene>
<evidence type="ECO:0000256" key="3">
    <source>
        <dbReference type="ARBA" id="ARBA00022884"/>
    </source>
</evidence>
<dbReference type="InterPro" id="IPR035979">
    <property type="entry name" value="RBD_domain_sf"/>
</dbReference>
<dbReference type="Gene3D" id="3.30.70.330">
    <property type="match status" value="1"/>
</dbReference>
<dbReference type="InterPro" id="IPR012677">
    <property type="entry name" value="Nucleotide-bd_a/b_plait_sf"/>
</dbReference>
<keyword evidence="8" id="KW-1185">Reference proteome</keyword>
<keyword evidence="3 5" id="KW-0694">RNA-binding</keyword>
<dbReference type="InterPro" id="IPR000504">
    <property type="entry name" value="RRM_dom"/>
</dbReference>
<evidence type="ECO:0000313" key="8">
    <source>
        <dbReference type="Proteomes" id="UP001162162"/>
    </source>
</evidence>
<reference evidence="7" key="1">
    <citation type="journal article" date="2023" name="Insect Mol. Biol.">
        <title>Genome sequencing provides insights into the evolution of gene families encoding plant cell wall-degrading enzymes in longhorned beetles.</title>
        <authorList>
            <person name="Shin N.R."/>
            <person name="Okamura Y."/>
            <person name="Kirsch R."/>
            <person name="Pauchet Y."/>
        </authorList>
    </citation>
    <scope>NUCLEOTIDE SEQUENCE</scope>
    <source>
        <strain evidence="7">AMC_N1</strain>
    </source>
</reference>
<organism evidence="7 8">
    <name type="scientific">Aromia moschata</name>
    <dbReference type="NCBI Taxonomy" id="1265417"/>
    <lineage>
        <taxon>Eukaryota</taxon>
        <taxon>Metazoa</taxon>
        <taxon>Ecdysozoa</taxon>
        <taxon>Arthropoda</taxon>
        <taxon>Hexapoda</taxon>
        <taxon>Insecta</taxon>
        <taxon>Pterygota</taxon>
        <taxon>Neoptera</taxon>
        <taxon>Endopterygota</taxon>
        <taxon>Coleoptera</taxon>
        <taxon>Polyphaga</taxon>
        <taxon>Cucujiformia</taxon>
        <taxon>Chrysomeloidea</taxon>
        <taxon>Cerambycidae</taxon>
        <taxon>Cerambycinae</taxon>
        <taxon>Callichromatini</taxon>
        <taxon>Aromia</taxon>
    </lineage>
</organism>
<evidence type="ECO:0000313" key="7">
    <source>
        <dbReference type="EMBL" id="KAJ8942259.1"/>
    </source>
</evidence>
<feature type="domain" description="RRM" evidence="6">
    <location>
        <begin position="111"/>
        <end position="165"/>
    </location>
</feature>
<dbReference type="EMBL" id="JAPWTK010000335">
    <property type="protein sequence ID" value="KAJ8942259.1"/>
    <property type="molecule type" value="Genomic_DNA"/>
</dbReference>